<evidence type="ECO:0000313" key="1">
    <source>
        <dbReference type="EMBL" id="DAD86259.1"/>
    </source>
</evidence>
<sequence length="45" mass="4780">MAKFKADFDFVLTFFDGLSILLLEAPVSPLGRVSVGLAVVAVVEP</sequence>
<name>A0A8S5MWI7_9CAUD</name>
<proteinExistence type="predicted"/>
<accession>A0A8S5MWI7</accession>
<reference evidence="1" key="1">
    <citation type="journal article" date="2021" name="Proc. Natl. Acad. Sci. U.S.A.">
        <title>A Catalog of Tens of Thousands of Viruses from Human Metagenomes Reveals Hidden Associations with Chronic Diseases.</title>
        <authorList>
            <person name="Tisza M.J."/>
            <person name="Buck C.B."/>
        </authorList>
    </citation>
    <scope>NUCLEOTIDE SEQUENCE</scope>
    <source>
        <strain evidence="1">CtUL28</strain>
    </source>
</reference>
<dbReference type="EMBL" id="BK014996">
    <property type="protein sequence ID" value="DAD86259.1"/>
    <property type="molecule type" value="Genomic_DNA"/>
</dbReference>
<protein>
    <submittedName>
        <fullName evidence="1">Uncharacterized protein</fullName>
    </submittedName>
</protein>
<organism evidence="1">
    <name type="scientific">Caudovirales sp. ctUL28</name>
    <dbReference type="NCBI Taxonomy" id="2826778"/>
    <lineage>
        <taxon>Viruses</taxon>
        <taxon>Duplodnaviria</taxon>
        <taxon>Heunggongvirae</taxon>
        <taxon>Uroviricota</taxon>
        <taxon>Caudoviricetes</taxon>
    </lineage>
</organism>